<evidence type="ECO:0000313" key="4">
    <source>
        <dbReference type="Proteomes" id="UP000711736"/>
    </source>
</evidence>
<evidence type="ECO:0000256" key="1">
    <source>
        <dbReference type="SAM" id="MobiDB-lite"/>
    </source>
</evidence>
<dbReference type="GO" id="GO:0004386">
    <property type="term" value="F:helicase activity"/>
    <property type="evidence" value="ECO:0007669"/>
    <property type="project" value="UniProtKB-KW"/>
</dbReference>
<accession>A0ABS5UTX4</accession>
<dbReference type="Pfam" id="PF18741">
    <property type="entry name" value="MTES_1575"/>
    <property type="match status" value="1"/>
</dbReference>
<gene>
    <name evidence="3" type="ORF">JS530_00110</name>
</gene>
<proteinExistence type="predicted"/>
<dbReference type="InterPro" id="IPR049468">
    <property type="entry name" value="Restrct_endonuc-II-like_dom"/>
</dbReference>
<feature type="region of interest" description="Disordered" evidence="1">
    <location>
        <begin position="1"/>
        <end position="36"/>
    </location>
</feature>
<reference evidence="3 4" key="1">
    <citation type="journal article" date="2021" name="Environ. Microbiol.">
        <title>Genetic insights into the dark matter of the mammalian gut microbiota through targeted genome reconstruction.</title>
        <authorList>
            <person name="Lugli G.A."/>
            <person name="Alessandri G."/>
            <person name="Milani C."/>
            <person name="Viappiani A."/>
            <person name="Fontana F."/>
            <person name="Tarracchini C."/>
            <person name="Mancabelli L."/>
            <person name="Argentini C."/>
            <person name="Ruiz L."/>
            <person name="Margolles A."/>
            <person name="van Sinderen D."/>
            <person name="Turroni F."/>
            <person name="Ventura M."/>
        </authorList>
    </citation>
    <scope>NUCLEOTIDE SEQUENCE [LARGE SCALE GENOMIC DNA]</scope>
    <source>
        <strain evidence="3 4">LC6</strain>
    </source>
</reference>
<keyword evidence="4" id="KW-1185">Reference proteome</keyword>
<keyword evidence="3" id="KW-0347">Helicase</keyword>
<evidence type="ECO:0000313" key="3">
    <source>
        <dbReference type="EMBL" id="MBT1173938.1"/>
    </source>
</evidence>
<feature type="domain" description="Restriction endonuclease type II-like" evidence="2">
    <location>
        <begin position="1137"/>
        <end position="1230"/>
    </location>
</feature>
<keyword evidence="3" id="KW-0067">ATP-binding</keyword>
<evidence type="ECO:0000259" key="2">
    <source>
        <dbReference type="Pfam" id="PF18741"/>
    </source>
</evidence>
<comment type="caution">
    <text evidence="3">The sequence shown here is derived from an EMBL/GenBank/DDBJ whole genome shotgun (WGS) entry which is preliminary data.</text>
</comment>
<keyword evidence="3" id="KW-0378">Hydrolase</keyword>
<protein>
    <submittedName>
        <fullName evidence="3">Helicase</fullName>
    </submittedName>
</protein>
<dbReference type="EMBL" id="JAFEJU010000001">
    <property type="protein sequence ID" value="MBT1173938.1"/>
    <property type="molecule type" value="Genomic_DNA"/>
</dbReference>
<name>A0ABS5UTX4_9BIFI</name>
<organism evidence="3 4">
    <name type="scientific">Bifidobacterium colobi</name>
    <dbReference type="NCBI Taxonomy" id="2809026"/>
    <lineage>
        <taxon>Bacteria</taxon>
        <taxon>Bacillati</taxon>
        <taxon>Actinomycetota</taxon>
        <taxon>Actinomycetes</taxon>
        <taxon>Bifidobacteriales</taxon>
        <taxon>Bifidobacteriaceae</taxon>
        <taxon>Bifidobacterium</taxon>
    </lineage>
</organism>
<keyword evidence="3" id="KW-0547">Nucleotide-binding</keyword>
<dbReference type="Proteomes" id="UP000711736">
    <property type="component" value="Unassembled WGS sequence"/>
</dbReference>
<dbReference type="RefSeq" id="WP_214375271.1">
    <property type="nucleotide sequence ID" value="NZ_JAFEJU010000001.1"/>
</dbReference>
<sequence length="1238" mass="136256">MTQTFNQKQQNVRAQVAQPNTTNSAAASNPVAQQPTDYAVNTTVGLNRIRGWRDRYRGMLAPSPLEDVNQLVVKLDITHAHPSGVAQMFASGHVRLDSLFRDTGMLKAAERHLTRVLDDQTAKRRISGVAELSMIVGVATWKGNALPVLLYPVSVFVPKEGSAPTIQFTGHGALNSAFVNALREHRVYLDENALFDVSSYENGKLETSALFARIIAEAHDYISDFSIERRIVVGCFMDPSALIVAESQQIIDQLENGDTGNVLLDALAGDANARASLKDANSAQYSPFDSDPHSEFEVGDVDNTVRYAASLAAAGHSIVVDGTFPKGAAEQAVAIASRCVMSGRSVLYVPGVTEQKRRFMQAASASELKAQLLDVSDEHSNAAIDKQLIAAVGFQPGVATQRFDQLADELVGVRSRLTRYLGDLHGVNEKWNVSAYETIQNLARISVLPTHPATHVRLREQSAITVGGDMEAWISKLERAGELGEFTIGPEDTAWYKANLTTEDQAIDAYQRVDDLLRRYLPATREQVTRTVQTCGFPVPATTREWERQVTVLKNLRRVLDVFQPEIFERDIDAMIEATMSKAQRKSEGTSMGFWERRRHIKEAKSLLRVGAQVEDLHEALKVVAKQGEQWRQFVPHGGWPVLPTKLDEIIATLDGLLGNMTSLDTVLATTPTGGNLETADFNTVEERLKALLDDRKALDTLPERCRLEQEFAAAGLTELVNDLTIRHAGVDQVRGELQLSWWTTVFDDIVRSSAIISNQDGSALQTASDRFIQVDVEHVRSVGPMVAQESMRRLCDMLFSRTQEANQLHTVLAGHTNVPLSRIRRDHPEILAAAKPIMVAAPGTLAALTDPGVLADVAILDACSHIPAIELLSILSRVRQVVVIAHCATVTSESVKELIGILPHIEIATQPACRAPRLAAFLESEGYGPVDYDVATEPATGMVRFHRVEANGVPVMTSGLVESSQQEIDEVVRIITDRAASFTVVPSRYILAVVVLTDVFRTRLGAELKSLASKNKPMGRFLRHVRLVPLRDVAGTQATDVILSMCYAKTVHGRLLQQFGVLENEGGRGMLLDALALADRNLDIVSAFGPEDMDDERLHQSGPKFLKTVLNWVTQLDDRPVLPVRAATSDNVLFNDIAERLRARGLEAAVNYGFDKGVKIPLVVGLKDKPFALAVETDDANFMSVQSTRRRHRLNGQDLMSLGWNVMTIWSVAAFVNPDKEVDRIVSRISEIYREVE</sequence>